<name>A0AB36S923_9ENTE</name>
<evidence type="ECO:0000313" key="2">
    <source>
        <dbReference type="Proteomes" id="UP000220669"/>
    </source>
</evidence>
<evidence type="ECO:0000313" key="1">
    <source>
        <dbReference type="EMBL" id="PEH45424.1"/>
    </source>
</evidence>
<accession>A0AB36S923</accession>
<dbReference type="Proteomes" id="UP000220669">
    <property type="component" value="Unassembled WGS sequence"/>
</dbReference>
<protein>
    <submittedName>
        <fullName evidence="1">Uncharacterized protein</fullName>
    </submittedName>
</protein>
<dbReference type="AlphaFoldDB" id="A0AB36S923"/>
<proteinExistence type="predicted"/>
<gene>
    <name evidence="1" type="ORF">CRM96_10585</name>
</gene>
<reference evidence="1 2" key="1">
    <citation type="submission" date="2017-09" db="EMBL/GenBank/DDBJ databases">
        <title>FDA dAtabase for Regulatory Grade micrObial Sequences (FDA-ARGOS): Supporting development and validation of Infectious Disease Dx tests.</title>
        <authorList>
            <person name="Minogue T."/>
            <person name="Wolcott M."/>
            <person name="Wasieloski L."/>
            <person name="Aguilar W."/>
            <person name="Moore D."/>
            <person name="Tallon L.J."/>
            <person name="Sadzewicz L."/>
            <person name="Ott S."/>
            <person name="Zhao X."/>
            <person name="Nagaraj S."/>
            <person name="Vavikolanu K."/>
            <person name="Aluvathingal J."/>
            <person name="Nadendla S."/>
            <person name="Sichtig H."/>
        </authorList>
    </citation>
    <scope>NUCLEOTIDE SEQUENCE [LARGE SCALE GENOMIC DNA]</scope>
    <source>
        <strain evidence="1 2">FDAARGOS_396</strain>
    </source>
</reference>
<dbReference type="EMBL" id="PDEB01000004">
    <property type="protein sequence ID" value="PEH45424.1"/>
    <property type="molecule type" value="Genomic_DNA"/>
</dbReference>
<sequence>MLVKFLWISAYFRGSCFCFHRLFVFKEWDKSISYFCPTFFSFFKYSIRSCSTLKFKIIA</sequence>
<comment type="caution">
    <text evidence="1">The sequence shown here is derived from an EMBL/GenBank/DDBJ whole genome shotgun (WGS) entry which is preliminary data.</text>
</comment>
<organism evidence="1 2">
    <name type="scientific">Enterococcus durans</name>
    <dbReference type="NCBI Taxonomy" id="53345"/>
    <lineage>
        <taxon>Bacteria</taxon>
        <taxon>Bacillati</taxon>
        <taxon>Bacillota</taxon>
        <taxon>Bacilli</taxon>
        <taxon>Lactobacillales</taxon>
        <taxon>Enterococcaceae</taxon>
        <taxon>Enterococcus</taxon>
    </lineage>
</organism>